<dbReference type="GO" id="GO:0140359">
    <property type="term" value="F:ABC-type transporter activity"/>
    <property type="evidence" value="ECO:0007669"/>
    <property type="project" value="InterPro"/>
</dbReference>
<name>A0A8S1K4E3_PARPR</name>
<evidence type="ECO:0000256" key="3">
    <source>
        <dbReference type="SAM" id="Phobius"/>
    </source>
</evidence>
<evidence type="ECO:0000256" key="1">
    <source>
        <dbReference type="ARBA" id="ARBA00022448"/>
    </source>
</evidence>
<accession>A0A8S1K4E3</accession>
<evidence type="ECO:0000256" key="2">
    <source>
        <dbReference type="ARBA" id="ARBA00022737"/>
    </source>
</evidence>
<dbReference type="PANTHER" id="PTHR19229">
    <property type="entry name" value="ATP-BINDING CASSETTE TRANSPORTER SUBFAMILY A ABCA"/>
    <property type="match status" value="1"/>
</dbReference>
<feature type="domain" description="ABC transporter" evidence="4">
    <location>
        <begin position="233"/>
        <end position="274"/>
    </location>
</feature>
<keyword evidence="6" id="KW-1185">Reference proteome</keyword>
<dbReference type="AlphaFoldDB" id="A0A8S1K4E3"/>
<protein>
    <recommendedName>
        <fullName evidence="4">ABC transporter domain-containing protein</fullName>
    </recommendedName>
</protein>
<dbReference type="Pfam" id="PF00005">
    <property type="entry name" value="ABC_tran"/>
    <property type="match status" value="1"/>
</dbReference>
<dbReference type="GO" id="GO:0016020">
    <property type="term" value="C:membrane"/>
    <property type="evidence" value="ECO:0007669"/>
    <property type="project" value="InterPro"/>
</dbReference>
<keyword evidence="3" id="KW-0812">Transmembrane</keyword>
<evidence type="ECO:0000313" key="5">
    <source>
        <dbReference type="EMBL" id="CAD8049591.1"/>
    </source>
</evidence>
<dbReference type="GO" id="GO:0005319">
    <property type="term" value="F:lipid transporter activity"/>
    <property type="evidence" value="ECO:0007669"/>
    <property type="project" value="TreeGrafter"/>
</dbReference>
<feature type="transmembrane region" description="Helical" evidence="3">
    <location>
        <begin position="70"/>
        <end position="94"/>
    </location>
</feature>
<sequence length="276" mass="32255">MQSFRNKEYISDLTLPLVTAIIVSQKDQLEFLGFIASLFLSIAVSTPTRFKESQKNMGMKQRSYLIGWILYGYIKTMMNTISLIFFLWLLTLIINDGDLWISYKIIQNIFSVFIEYLNSSLFYYCMSIFPQSSISFIYMSALKKGLFNSKLQVQLINYIMQHCKLGIESFLYFLLFFICIKYFQMNMEIILLLGLFGKSKKWLQQYQKLNIWKKYTVSIKNLTKKFGEFKAVDNLTIQLYEQQILCLQGHNGAGKTTTINMLTGMIQKTKGTIILM</sequence>
<gene>
    <name evidence="5" type="ORF">PPRIM_AZ9-3.1.T0140066</name>
</gene>
<dbReference type="InterPro" id="IPR026082">
    <property type="entry name" value="ABCA"/>
</dbReference>
<dbReference type="InterPro" id="IPR003439">
    <property type="entry name" value="ABC_transporter-like_ATP-bd"/>
</dbReference>
<keyword evidence="3" id="KW-0472">Membrane</keyword>
<comment type="caution">
    <text evidence="5">The sequence shown here is derived from an EMBL/GenBank/DDBJ whole genome shotgun (WGS) entry which is preliminary data.</text>
</comment>
<reference evidence="5" key="1">
    <citation type="submission" date="2021-01" db="EMBL/GenBank/DDBJ databases">
        <authorList>
            <consortium name="Genoscope - CEA"/>
            <person name="William W."/>
        </authorList>
    </citation>
    <scope>NUCLEOTIDE SEQUENCE</scope>
</reference>
<dbReference type="EMBL" id="CAJJDM010000011">
    <property type="protein sequence ID" value="CAD8049591.1"/>
    <property type="molecule type" value="Genomic_DNA"/>
</dbReference>
<feature type="transmembrane region" description="Helical" evidence="3">
    <location>
        <begin position="121"/>
        <end position="142"/>
    </location>
</feature>
<dbReference type="GO" id="GO:0005524">
    <property type="term" value="F:ATP binding"/>
    <property type="evidence" value="ECO:0007669"/>
    <property type="project" value="InterPro"/>
</dbReference>
<dbReference type="Proteomes" id="UP000688137">
    <property type="component" value="Unassembled WGS sequence"/>
</dbReference>
<evidence type="ECO:0000259" key="4">
    <source>
        <dbReference type="Pfam" id="PF00005"/>
    </source>
</evidence>
<keyword evidence="3" id="KW-1133">Transmembrane helix</keyword>
<feature type="transmembrane region" description="Helical" evidence="3">
    <location>
        <begin position="163"/>
        <end position="183"/>
    </location>
</feature>
<proteinExistence type="predicted"/>
<organism evidence="5 6">
    <name type="scientific">Paramecium primaurelia</name>
    <dbReference type="NCBI Taxonomy" id="5886"/>
    <lineage>
        <taxon>Eukaryota</taxon>
        <taxon>Sar</taxon>
        <taxon>Alveolata</taxon>
        <taxon>Ciliophora</taxon>
        <taxon>Intramacronucleata</taxon>
        <taxon>Oligohymenophorea</taxon>
        <taxon>Peniculida</taxon>
        <taxon>Parameciidae</taxon>
        <taxon>Paramecium</taxon>
    </lineage>
</organism>
<keyword evidence="1" id="KW-0813">Transport</keyword>
<evidence type="ECO:0000313" key="6">
    <source>
        <dbReference type="Proteomes" id="UP000688137"/>
    </source>
</evidence>
<dbReference type="PANTHER" id="PTHR19229:SF36">
    <property type="entry name" value="ATP-BINDING CASSETTE SUB-FAMILY A MEMBER 2"/>
    <property type="match status" value="1"/>
</dbReference>
<dbReference type="GO" id="GO:0016887">
    <property type="term" value="F:ATP hydrolysis activity"/>
    <property type="evidence" value="ECO:0007669"/>
    <property type="project" value="InterPro"/>
</dbReference>
<keyword evidence="2" id="KW-0677">Repeat</keyword>